<feature type="compositionally biased region" description="Low complexity" evidence="1">
    <location>
        <begin position="452"/>
        <end position="463"/>
    </location>
</feature>
<feature type="compositionally biased region" description="Polar residues" evidence="1">
    <location>
        <begin position="382"/>
        <end position="402"/>
    </location>
</feature>
<evidence type="ECO:0000313" key="3">
    <source>
        <dbReference type="Proteomes" id="UP001146793"/>
    </source>
</evidence>
<dbReference type="AlphaFoldDB" id="A0AAV7ZRU9"/>
<organism evidence="2 3">
    <name type="scientific">Anaeramoeba flamelloides</name>
    <dbReference type="NCBI Taxonomy" id="1746091"/>
    <lineage>
        <taxon>Eukaryota</taxon>
        <taxon>Metamonada</taxon>
        <taxon>Anaeramoebidae</taxon>
        <taxon>Anaeramoeba</taxon>
    </lineage>
</organism>
<evidence type="ECO:0000256" key="1">
    <source>
        <dbReference type="SAM" id="MobiDB-lite"/>
    </source>
</evidence>
<evidence type="ECO:0000313" key="2">
    <source>
        <dbReference type="EMBL" id="KAJ3444721.1"/>
    </source>
</evidence>
<gene>
    <name evidence="2" type="ORF">M0812_10582</name>
</gene>
<dbReference type="EMBL" id="JANTQA010000023">
    <property type="protein sequence ID" value="KAJ3444721.1"/>
    <property type="molecule type" value="Genomic_DNA"/>
</dbReference>
<name>A0AAV7ZRU9_9EUKA</name>
<feature type="region of interest" description="Disordered" evidence="1">
    <location>
        <begin position="301"/>
        <end position="320"/>
    </location>
</feature>
<dbReference type="Proteomes" id="UP001146793">
    <property type="component" value="Unassembled WGS sequence"/>
</dbReference>
<feature type="compositionally biased region" description="Basic residues" evidence="1">
    <location>
        <begin position="464"/>
        <end position="482"/>
    </location>
</feature>
<feature type="region of interest" description="Disordered" evidence="1">
    <location>
        <begin position="449"/>
        <end position="484"/>
    </location>
</feature>
<comment type="caution">
    <text evidence="2">The sequence shown here is derived from an EMBL/GenBank/DDBJ whole genome shotgun (WGS) entry which is preliminary data.</text>
</comment>
<proteinExistence type="predicted"/>
<protein>
    <submittedName>
        <fullName evidence="2">Uncharacterized protein</fullName>
    </submittedName>
</protein>
<sequence length="819" mass="95132">MTFESELSSEDMFPRNFSPDLYFFFSSLQSDSEFSNTPFTQMSPYKLRSDVDIGSPPPTSPFLYAHIWSDNTNDSENCSTLSTMVEIPVSLLSNCTESSDRKEKEESEDVEQQQCKNIELKFQPINENDKTKQSILPVHLPDQQQLKKNRNVYQSEQQTGIKQFVIPKRFFSKETWQPWKPNKVGSLQLNSKPAISRIDKLHQRKFPNQTKPQQTDQQIRKNLIGISERDLKSQFPNLNSPTKAFEKGTKAKRILPTFPLSIRKPLTMGLKTKNLFTQKAHIQEQAKQQIETIVQLDQEQEQKQRTSDQNQPQELGLKKQLQSQIEIETEIETETEIAIGTQTERQSDINIKPNNGAIRKKIIKKKKKKRKMIKIKTRRFKPTTTIPKSNTNKKNTFSVKSTNFKRPKKNYRKRTIQKANSKEDKSEIIIENYEKENNSEPLKKTRLLNTRQNINQKNQNQNLTKKKKMIIKKNKNKKKKKKMTIENIQVHNRTSRRTRNKNPNSNKDQKALIDLGKELYKQLIGTLWVTLGGAGQTQIAPYSIEFGNQIGNLLNVSSQNITLTPLGLKNLLSNSRRTFSEYILEILVGILSLCKLPNPPTVALELRSILMQIVNISSSSSSSSSSLPIHDTTKKNADKEQYFCNLNQQLQNLFEQIFNEEVLMFWFEKRFIPRKEIMLKGEKRTQFCKQYLSKLANFSFNRCCDLLGSQLIKNHKSSITAQYSKFINLQFNNDPLNCYCNNRMGKMKLITKLIVNFSINKSNFWDDISIEFNEQIPFNYSNMFCVFPFVEIINMPLIQQSINTSSLPMLEKKRTFACK</sequence>
<reference evidence="2" key="1">
    <citation type="submission" date="2022-08" db="EMBL/GenBank/DDBJ databases">
        <title>Novel sulphate-reducing endosymbionts in the free-living metamonad Anaeramoeba.</title>
        <authorList>
            <person name="Jerlstrom-Hultqvist J."/>
            <person name="Cepicka I."/>
            <person name="Gallot-Lavallee L."/>
            <person name="Salas-Leiva D."/>
            <person name="Curtis B.A."/>
            <person name="Zahonova K."/>
            <person name="Pipaliya S."/>
            <person name="Dacks J."/>
            <person name="Roger A.J."/>
        </authorList>
    </citation>
    <scope>NUCLEOTIDE SEQUENCE</scope>
    <source>
        <strain evidence="2">Busselton2</strain>
    </source>
</reference>
<feature type="compositionally biased region" description="Basic residues" evidence="1">
    <location>
        <begin position="403"/>
        <end position="416"/>
    </location>
</feature>
<feature type="region of interest" description="Disordered" evidence="1">
    <location>
        <begin position="382"/>
        <end position="419"/>
    </location>
</feature>
<accession>A0AAV7ZRU9</accession>